<accession>A0AC35FP35</accession>
<dbReference type="Proteomes" id="UP000887580">
    <property type="component" value="Unplaced"/>
</dbReference>
<name>A0AC35FP35_9BILA</name>
<evidence type="ECO:0000313" key="2">
    <source>
        <dbReference type="WBParaSite" id="PS1159_v2.g19361.t1"/>
    </source>
</evidence>
<proteinExistence type="predicted"/>
<protein>
    <submittedName>
        <fullName evidence="2">Uncharacterized protein</fullName>
    </submittedName>
</protein>
<organism evidence="1 2">
    <name type="scientific">Panagrolaimus sp. PS1159</name>
    <dbReference type="NCBI Taxonomy" id="55785"/>
    <lineage>
        <taxon>Eukaryota</taxon>
        <taxon>Metazoa</taxon>
        <taxon>Ecdysozoa</taxon>
        <taxon>Nematoda</taxon>
        <taxon>Chromadorea</taxon>
        <taxon>Rhabditida</taxon>
        <taxon>Tylenchina</taxon>
        <taxon>Panagrolaimomorpha</taxon>
        <taxon>Panagrolaimoidea</taxon>
        <taxon>Panagrolaimidae</taxon>
        <taxon>Panagrolaimus</taxon>
    </lineage>
</organism>
<dbReference type="WBParaSite" id="PS1159_v2.g19361.t1">
    <property type="protein sequence ID" value="PS1159_v2.g19361.t1"/>
    <property type="gene ID" value="PS1159_v2.g19361"/>
</dbReference>
<sequence length="529" mass="60990">MDYHKKLHPPISTELREAPITLYVSSTLDPTKLYLTTFDVANENVLHNINILNISEFFNAKFCSIINAVIFNMFELQHRDFNTELKRQETLIELLRQHGVPHVFMRTEEIFGTMSLINAEIVSVVGEIILCVCVIIKELIVLEMERKSDGYYIRQRRDIDCENETNFKKLKKQILGSCKLSKIIVSPVIPSSNKSLTNLVREKILQNEDIIVIDNEYEKNMVKFITAIVGHIFDKVINEWHIFPRSHSTYAISTSESPASLDEAFIVVHENETLPLEKSIFIPRSKSTFYVTYINSQTKQYEKVRTCESPVTTKFDFHKIKLSFIIDENNIPFLYQQKVNMPEIEALPTKLNKIQNLKIPVIAFFDNSAVICIKKDNEYKFLESLNRLYGGDIFVSFNQEKPVLIPEMPASNNSQSVLKASDIFKIMSVPCENIIVDEKWNFEITSNDENPVLLAFKNFDGTFIAASPALIMAIIIKQFLKIIKKEIGVKVENIGILHFDKFDDEKKKKRIQSQLQEACSLLKLDCQIL</sequence>
<evidence type="ECO:0000313" key="1">
    <source>
        <dbReference type="Proteomes" id="UP000887580"/>
    </source>
</evidence>
<reference evidence="2" key="1">
    <citation type="submission" date="2022-11" db="UniProtKB">
        <authorList>
            <consortium name="WormBaseParasite"/>
        </authorList>
    </citation>
    <scope>IDENTIFICATION</scope>
</reference>